<dbReference type="EC" id="1.1.1.169" evidence="2"/>
<keyword evidence="9" id="KW-1185">Reference proteome</keyword>
<name>A0A9P7YZR6_9HELO</name>
<evidence type="ECO:0000313" key="8">
    <source>
        <dbReference type="EMBL" id="KAG9242691.1"/>
    </source>
</evidence>
<gene>
    <name evidence="8" type="ORF">BJ878DRAFT_569110</name>
</gene>
<dbReference type="GO" id="GO:0050661">
    <property type="term" value="F:NADP binding"/>
    <property type="evidence" value="ECO:0007669"/>
    <property type="project" value="TreeGrafter"/>
</dbReference>
<dbReference type="Proteomes" id="UP000887226">
    <property type="component" value="Unassembled WGS sequence"/>
</dbReference>
<dbReference type="OrthoDB" id="73846at2759"/>
<dbReference type="Gene3D" id="1.10.1040.10">
    <property type="entry name" value="N-(1-d-carboxylethyl)-l-norvaline Dehydrogenase, domain 2"/>
    <property type="match status" value="1"/>
</dbReference>
<evidence type="ECO:0000313" key="9">
    <source>
        <dbReference type="Proteomes" id="UP000887226"/>
    </source>
</evidence>
<dbReference type="EMBL" id="MU254047">
    <property type="protein sequence ID" value="KAG9242691.1"/>
    <property type="molecule type" value="Genomic_DNA"/>
</dbReference>
<evidence type="ECO:0000259" key="6">
    <source>
        <dbReference type="Pfam" id="PF02558"/>
    </source>
</evidence>
<feature type="domain" description="Ketopantoate reductase C-terminal" evidence="7">
    <location>
        <begin position="208"/>
        <end position="337"/>
    </location>
</feature>
<sequence length="357" mass="39241">MQRIYVLGAGNVGSFFAHALRGNGGRTGHRPVTLLFHRPELLGTWKNSKQELVFSYPQHFETSKGFDVEFVESPGNVDQTEISHLIVATKATQTVEAVSSIARRLTSVSTIVFVQNGIGVIPKLNSALFPDPSRRPCYLAAVHTHGIKPQPNKPFHYLYAGSGSVTIGPTSASDELDSRSGLERYVLDSIVQATALHAKEVDASTLLSVQLEKLLVNSIINPLTALLNCNNGEIADGIADGSYRTFIEFLLEEALEVLPELTQRTSKSDLGFEKERLMKLVELVARNTASNICSMLQDVRAGRETEIDYINGWLVERGRETGKEMRNHKLLVKCVKEGRSLGLGQPRGSNARERTGD</sequence>
<evidence type="ECO:0000259" key="7">
    <source>
        <dbReference type="Pfam" id="PF08546"/>
    </source>
</evidence>
<dbReference type="Gene3D" id="3.40.50.720">
    <property type="entry name" value="NAD(P)-binding Rossmann-like Domain"/>
    <property type="match status" value="1"/>
</dbReference>
<dbReference type="GO" id="GO:0008677">
    <property type="term" value="F:2-dehydropantoate 2-reductase activity"/>
    <property type="evidence" value="ECO:0007669"/>
    <property type="project" value="UniProtKB-EC"/>
</dbReference>
<dbReference type="Pfam" id="PF02558">
    <property type="entry name" value="ApbA"/>
    <property type="match status" value="1"/>
</dbReference>
<keyword evidence="3" id="KW-0521">NADP</keyword>
<dbReference type="PANTHER" id="PTHR43765">
    <property type="entry name" value="2-DEHYDROPANTOATE 2-REDUCTASE-RELATED"/>
    <property type="match status" value="1"/>
</dbReference>
<dbReference type="InterPro" id="IPR013328">
    <property type="entry name" value="6PGD_dom2"/>
</dbReference>
<dbReference type="AlphaFoldDB" id="A0A9P7YZR6"/>
<dbReference type="InterPro" id="IPR050838">
    <property type="entry name" value="Ketopantoate_reductase"/>
</dbReference>
<dbReference type="SUPFAM" id="SSF51735">
    <property type="entry name" value="NAD(P)-binding Rossmann-fold domains"/>
    <property type="match status" value="1"/>
</dbReference>
<dbReference type="InterPro" id="IPR013752">
    <property type="entry name" value="KPA_reductase"/>
</dbReference>
<feature type="domain" description="Ketopantoate reductase N-terminal" evidence="6">
    <location>
        <begin position="4"/>
        <end position="170"/>
    </location>
</feature>
<dbReference type="InterPro" id="IPR008927">
    <property type="entry name" value="6-PGluconate_DH-like_C_sf"/>
</dbReference>
<accession>A0A9P7YZR6</accession>
<dbReference type="InterPro" id="IPR013332">
    <property type="entry name" value="KPR_N"/>
</dbReference>
<dbReference type="InterPro" id="IPR003710">
    <property type="entry name" value="ApbA"/>
</dbReference>
<dbReference type="GO" id="GO:0015940">
    <property type="term" value="P:pantothenate biosynthetic process"/>
    <property type="evidence" value="ECO:0007669"/>
    <property type="project" value="InterPro"/>
</dbReference>
<evidence type="ECO:0000256" key="3">
    <source>
        <dbReference type="ARBA" id="ARBA00022857"/>
    </source>
</evidence>
<dbReference type="InterPro" id="IPR036291">
    <property type="entry name" value="NAD(P)-bd_dom_sf"/>
</dbReference>
<dbReference type="Pfam" id="PF08546">
    <property type="entry name" value="ApbA_C"/>
    <property type="match status" value="1"/>
</dbReference>
<evidence type="ECO:0000256" key="2">
    <source>
        <dbReference type="ARBA" id="ARBA00013014"/>
    </source>
</evidence>
<organism evidence="8 9">
    <name type="scientific">Calycina marina</name>
    <dbReference type="NCBI Taxonomy" id="1763456"/>
    <lineage>
        <taxon>Eukaryota</taxon>
        <taxon>Fungi</taxon>
        <taxon>Dikarya</taxon>
        <taxon>Ascomycota</taxon>
        <taxon>Pezizomycotina</taxon>
        <taxon>Leotiomycetes</taxon>
        <taxon>Helotiales</taxon>
        <taxon>Pezizellaceae</taxon>
        <taxon>Calycina</taxon>
    </lineage>
</organism>
<keyword evidence="4" id="KW-0560">Oxidoreductase</keyword>
<dbReference type="NCBIfam" id="TIGR00745">
    <property type="entry name" value="apbA_panE"/>
    <property type="match status" value="1"/>
</dbReference>
<comment type="similarity">
    <text evidence="1">Belongs to the ketopantoate reductase family.</text>
</comment>
<evidence type="ECO:0000256" key="5">
    <source>
        <dbReference type="ARBA" id="ARBA00032024"/>
    </source>
</evidence>
<protein>
    <recommendedName>
        <fullName evidence="2">2-dehydropantoate 2-reductase</fullName>
        <ecNumber evidence="2">1.1.1.169</ecNumber>
    </recommendedName>
    <alternativeName>
        <fullName evidence="5">Ketopantoate reductase</fullName>
    </alternativeName>
</protein>
<evidence type="ECO:0000256" key="4">
    <source>
        <dbReference type="ARBA" id="ARBA00023002"/>
    </source>
</evidence>
<comment type="caution">
    <text evidence="8">The sequence shown here is derived from an EMBL/GenBank/DDBJ whole genome shotgun (WGS) entry which is preliminary data.</text>
</comment>
<reference evidence="8" key="1">
    <citation type="journal article" date="2021" name="IMA Fungus">
        <title>Genomic characterization of three marine fungi, including Emericellopsis atlantica sp. nov. with signatures of a generalist lifestyle and marine biomass degradation.</title>
        <authorList>
            <person name="Hagestad O.C."/>
            <person name="Hou L."/>
            <person name="Andersen J.H."/>
            <person name="Hansen E.H."/>
            <person name="Altermark B."/>
            <person name="Li C."/>
            <person name="Kuhnert E."/>
            <person name="Cox R.J."/>
            <person name="Crous P.W."/>
            <person name="Spatafora J.W."/>
            <person name="Lail K."/>
            <person name="Amirebrahimi M."/>
            <person name="Lipzen A."/>
            <person name="Pangilinan J."/>
            <person name="Andreopoulos W."/>
            <person name="Hayes R.D."/>
            <person name="Ng V."/>
            <person name="Grigoriev I.V."/>
            <person name="Jackson S.A."/>
            <person name="Sutton T.D.S."/>
            <person name="Dobson A.D.W."/>
            <person name="Rama T."/>
        </authorList>
    </citation>
    <scope>NUCLEOTIDE SEQUENCE</scope>
    <source>
        <strain evidence="8">TRa3180A</strain>
    </source>
</reference>
<dbReference type="GO" id="GO:0005739">
    <property type="term" value="C:mitochondrion"/>
    <property type="evidence" value="ECO:0007669"/>
    <property type="project" value="TreeGrafter"/>
</dbReference>
<proteinExistence type="inferred from homology"/>
<dbReference type="SUPFAM" id="SSF48179">
    <property type="entry name" value="6-phosphogluconate dehydrogenase C-terminal domain-like"/>
    <property type="match status" value="1"/>
</dbReference>
<dbReference type="PANTHER" id="PTHR43765:SF2">
    <property type="entry name" value="2-DEHYDROPANTOATE 2-REDUCTASE"/>
    <property type="match status" value="1"/>
</dbReference>
<evidence type="ECO:0000256" key="1">
    <source>
        <dbReference type="ARBA" id="ARBA00007870"/>
    </source>
</evidence>